<feature type="compositionally biased region" description="Polar residues" evidence="2">
    <location>
        <begin position="284"/>
        <end position="302"/>
    </location>
</feature>
<dbReference type="CTD" id="9809938"/>
<name>A0A6A5HUI5_CAERE</name>
<dbReference type="GO" id="GO:0007129">
    <property type="term" value="P:homologous chromosome pairing at meiosis"/>
    <property type="evidence" value="ECO:0007669"/>
    <property type="project" value="TreeGrafter"/>
</dbReference>
<dbReference type="GeneID" id="9809938"/>
<dbReference type="RefSeq" id="XP_053592173.1">
    <property type="nucleotide sequence ID" value="XM_053723528.1"/>
</dbReference>
<feature type="compositionally biased region" description="Polar residues" evidence="2">
    <location>
        <begin position="118"/>
        <end position="130"/>
    </location>
</feature>
<feature type="region of interest" description="Disordered" evidence="2">
    <location>
        <begin position="282"/>
        <end position="346"/>
    </location>
</feature>
<reference evidence="3 4" key="1">
    <citation type="submission" date="2019-12" db="EMBL/GenBank/DDBJ databases">
        <title>Chromosome-level assembly of the Caenorhabditis remanei genome.</title>
        <authorList>
            <person name="Teterina A.A."/>
            <person name="Willis J.H."/>
            <person name="Phillips P.C."/>
        </authorList>
    </citation>
    <scope>NUCLEOTIDE SEQUENCE [LARGE SCALE GENOMIC DNA]</scope>
    <source>
        <strain evidence="3 4">PX506</strain>
        <tissue evidence="3">Whole organism</tissue>
    </source>
</reference>
<dbReference type="GO" id="GO:0007131">
    <property type="term" value="P:reciprocal meiotic recombination"/>
    <property type="evidence" value="ECO:0007669"/>
    <property type="project" value="InterPro"/>
</dbReference>
<feature type="compositionally biased region" description="Basic and acidic residues" evidence="2">
    <location>
        <begin position="312"/>
        <end position="321"/>
    </location>
</feature>
<dbReference type="InterPro" id="IPR042123">
    <property type="entry name" value="Zip3/RNF212-like"/>
</dbReference>
<dbReference type="CDD" id="cd22249">
    <property type="entry name" value="UDM1_RNF168_RNF169-like"/>
    <property type="match status" value="1"/>
</dbReference>
<keyword evidence="1" id="KW-0469">Meiosis</keyword>
<dbReference type="GO" id="GO:0000795">
    <property type="term" value="C:synaptonemal complex"/>
    <property type="evidence" value="ECO:0007669"/>
    <property type="project" value="InterPro"/>
</dbReference>
<dbReference type="PANTHER" id="PTHR22663:SF28">
    <property type="entry name" value="ZIP HOMOLOGOUS PROTEIN 3"/>
    <property type="match status" value="1"/>
</dbReference>
<organism evidence="3 4">
    <name type="scientific">Caenorhabditis remanei</name>
    <name type="common">Caenorhabditis vulgaris</name>
    <dbReference type="NCBI Taxonomy" id="31234"/>
    <lineage>
        <taxon>Eukaryota</taxon>
        <taxon>Metazoa</taxon>
        <taxon>Ecdysozoa</taxon>
        <taxon>Nematoda</taxon>
        <taxon>Chromadorea</taxon>
        <taxon>Rhabditida</taxon>
        <taxon>Rhabditina</taxon>
        <taxon>Rhabditomorpha</taxon>
        <taxon>Rhabditoidea</taxon>
        <taxon>Rhabditidae</taxon>
        <taxon>Peloderinae</taxon>
        <taxon>Caenorhabditis</taxon>
    </lineage>
</organism>
<dbReference type="AlphaFoldDB" id="A0A6A5HUI5"/>
<evidence type="ECO:0000256" key="2">
    <source>
        <dbReference type="SAM" id="MobiDB-lite"/>
    </source>
</evidence>
<feature type="compositionally biased region" description="Polar residues" evidence="2">
    <location>
        <begin position="333"/>
        <end position="346"/>
    </location>
</feature>
<evidence type="ECO:0000313" key="3">
    <source>
        <dbReference type="EMBL" id="KAF1770821.1"/>
    </source>
</evidence>
<gene>
    <name evidence="3" type="ORF">GCK72_002645</name>
</gene>
<evidence type="ECO:0000313" key="4">
    <source>
        <dbReference type="Proteomes" id="UP000483820"/>
    </source>
</evidence>
<feature type="region of interest" description="Disordered" evidence="2">
    <location>
        <begin position="118"/>
        <end position="140"/>
    </location>
</feature>
<proteinExistence type="predicted"/>
<dbReference type="GO" id="GO:0016925">
    <property type="term" value="P:protein sumoylation"/>
    <property type="evidence" value="ECO:0007669"/>
    <property type="project" value="TreeGrafter"/>
</dbReference>
<comment type="caution">
    <text evidence="3">The sequence shown here is derived from an EMBL/GenBank/DDBJ whole genome shotgun (WGS) entry which is preliminary data.</text>
</comment>
<dbReference type="Proteomes" id="UP000483820">
    <property type="component" value="Chromosome I"/>
</dbReference>
<protein>
    <submittedName>
        <fullName evidence="3">Uncharacterized protein</fullName>
    </submittedName>
</protein>
<dbReference type="KEGG" id="crq:GCK72_002645"/>
<accession>A0A6A5HUI5</accession>
<dbReference type="GO" id="GO:0019789">
    <property type="term" value="F:SUMO transferase activity"/>
    <property type="evidence" value="ECO:0007669"/>
    <property type="project" value="InterPro"/>
</dbReference>
<dbReference type="EMBL" id="WUAV01000001">
    <property type="protein sequence ID" value="KAF1770821.1"/>
    <property type="molecule type" value="Genomic_DNA"/>
</dbReference>
<evidence type="ECO:0000256" key="1">
    <source>
        <dbReference type="ARBA" id="ARBA00023254"/>
    </source>
</evidence>
<dbReference type="PANTHER" id="PTHR22663">
    <property type="entry name" value="RING FINGER PROTEIN NARYA-RELATED"/>
    <property type="match status" value="1"/>
</dbReference>
<sequence>MPLDGKMSPGVKAYFADPVKAITERLTRLQRKFEFQGNMRVHLLKHLIKEKEKKRQMESYFRKKGQEFEAQKKKLAEANAWIQTAERKLQASEEEKQKVQREMEELQEKLKNLSTSIHSQHHTSNPTQFSFMPEESQEPGIAPSVVNSTPNSTFDLVSPLVISPAPSLNSSNFHTFFENGNVPSTGSEPAFNDDLMFNTMSSGQSVRGANLSNSSAFSVAFNNMFTPTRNLDATTHSMANQTAVNQTIMDKTSMSLDNWRANKSNSFGTHDMSKRETSLPLGNVNLSHLYPNSSSRTAPPSSQHRRSVVGLDRQKVRDMRRISSQPGYLAQRKSINNRSNFMEQDD</sequence>